<keyword evidence="2" id="KW-1185">Reference proteome</keyword>
<proteinExistence type="predicted"/>
<dbReference type="STRING" id="1656094.BFC18_13270"/>
<reference evidence="1 2" key="1">
    <citation type="submission" date="2016-08" db="EMBL/GenBank/DDBJ databases">
        <authorList>
            <person name="Seilhamer J.J."/>
        </authorList>
    </citation>
    <scope>NUCLEOTIDE SEQUENCE [LARGE SCALE GENOMIC DNA]</scope>
    <source>
        <strain evidence="1 2">KCTC 42603</strain>
    </source>
</reference>
<organism evidence="1 2">
    <name type="scientific">Alteromonas confluentis</name>
    <dbReference type="NCBI Taxonomy" id="1656094"/>
    <lineage>
        <taxon>Bacteria</taxon>
        <taxon>Pseudomonadati</taxon>
        <taxon>Pseudomonadota</taxon>
        <taxon>Gammaproteobacteria</taxon>
        <taxon>Alteromonadales</taxon>
        <taxon>Alteromonadaceae</taxon>
        <taxon>Alteromonas/Salinimonas group</taxon>
        <taxon>Alteromonas</taxon>
    </lineage>
</organism>
<protein>
    <submittedName>
        <fullName evidence="1">Uncharacterized protein</fullName>
    </submittedName>
</protein>
<sequence length="160" mass="17570">MSARHRSAKGTSPLIWFGVLFLTACAAITSCAVKEPASVEGTWVITSSVAPGISAMEPEDTKTMLGQSFQYSTDNVVLGQTQCGQTKWHEKKLSEKDFQIEYKVSFAQLGIVANKISRFDIECHGENVPGQSVLVASKERAFTLWDGVFFQMEKTEAIAQ</sequence>
<dbReference type="OrthoDB" id="6164633at2"/>
<accession>A0A1E7Z9F3</accession>
<comment type="caution">
    <text evidence="1">The sequence shown here is derived from an EMBL/GenBank/DDBJ whole genome shotgun (WGS) entry which is preliminary data.</text>
</comment>
<gene>
    <name evidence="1" type="ORF">BFC18_13270</name>
</gene>
<dbReference type="RefSeq" id="WP_070125798.1">
    <property type="nucleotide sequence ID" value="NZ_MDHN01000029.1"/>
</dbReference>
<dbReference type="Proteomes" id="UP000175691">
    <property type="component" value="Unassembled WGS sequence"/>
</dbReference>
<dbReference type="AlphaFoldDB" id="A0A1E7Z9F3"/>
<dbReference type="EMBL" id="MDHN01000029">
    <property type="protein sequence ID" value="OFC70155.1"/>
    <property type="molecule type" value="Genomic_DNA"/>
</dbReference>
<evidence type="ECO:0000313" key="2">
    <source>
        <dbReference type="Proteomes" id="UP000175691"/>
    </source>
</evidence>
<evidence type="ECO:0000313" key="1">
    <source>
        <dbReference type="EMBL" id="OFC70155.1"/>
    </source>
</evidence>
<name>A0A1E7Z9F3_9ALTE</name>
<dbReference type="PROSITE" id="PS51257">
    <property type="entry name" value="PROKAR_LIPOPROTEIN"/>
    <property type="match status" value="1"/>
</dbReference>